<keyword evidence="5" id="KW-0963">Cytoplasm</keyword>
<dbReference type="EMBL" id="LKAJ01000006">
    <property type="protein sequence ID" value="KRG21222.1"/>
    <property type="molecule type" value="Genomic_DNA"/>
</dbReference>
<reference evidence="10" key="2">
    <citation type="journal article" date="2016" name="Genome Announc.">
        <title>Draft Genome Sequences of Two Novel Amoeba-Resistant Intranuclear Bacteria, 'Candidatus Berkiella cookevillensis' and 'Candidatus Berkiella aquae'.</title>
        <authorList>
            <person name="Mehari Y.T."/>
            <person name="Arivett B.A."/>
            <person name="Farone A.L."/>
            <person name="Gunderson J.H."/>
            <person name="Farone M.B."/>
        </authorList>
    </citation>
    <scope>NUCLEOTIDE SEQUENCE</scope>
    <source>
        <strain evidence="10">HT99</strain>
    </source>
</reference>
<dbReference type="OrthoDB" id="9805030at2"/>
<evidence type="ECO:0000256" key="4">
    <source>
        <dbReference type="ARBA" id="ARBA00022777"/>
    </source>
</evidence>
<feature type="binding site" evidence="5">
    <location>
        <begin position="10"/>
        <end position="15"/>
    </location>
    <ligand>
        <name>ATP</name>
        <dbReference type="ChEBI" id="CHEBI:30616"/>
    </ligand>
</feature>
<dbReference type="Proteomes" id="UP000051497">
    <property type="component" value="Unassembled WGS sequence"/>
</dbReference>
<dbReference type="GO" id="GO:0044209">
    <property type="term" value="P:AMP salvage"/>
    <property type="evidence" value="ECO:0007669"/>
    <property type="project" value="UniProtKB-UniRule"/>
</dbReference>
<gene>
    <name evidence="5 9" type="primary">adk</name>
    <name evidence="10" type="ORF">HT99x_006680</name>
    <name evidence="9" type="ORF">HT99x_01778</name>
</gene>
<dbReference type="SUPFAM" id="SSF52540">
    <property type="entry name" value="P-loop containing nucleoside triphosphate hydrolases"/>
    <property type="match status" value="1"/>
</dbReference>
<dbReference type="InterPro" id="IPR027417">
    <property type="entry name" value="P-loop_NTPase"/>
</dbReference>
<feature type="binding site" evidence="5">
    <location>
        <begin position="57"/>
        <end position="59"/>
    </location>
    <ligand>
        <name>AMP</name>
        <dbReference type="ChEBI" id="CHEBI:456215"/>
    </ligand>
</feature>
<feature type="binding site" evidence="5">
    <location>
        <begin position="85"/>
        <end position="88"/>
    </location>
    <ligand>
        <name>AMP</name>
        <dbReference type="ChEBI" id="CHEBI:456215"/>
    </ligand>
</feature>
<dbReference type="PATRIC" id="fig|1590043.3.peg.1814"/>
<evidence type="ECO:0000313" key="11">
    <source>
        <dbReference type="Proteomes" id="UP000051497"/>
    </source>
</evidence>
<sequence length="217" mass="24312">MRLILLGPPGSGKGTQAQYIMERYEIPQISTGDMLRKSVADGTPLGIQIKATMDAGNLVSDDIIIKLVKERIQQPDCKSGFLLDGFPRTVRQAQALMESGVKIDKIIELQVSDDEIVRRLSGRRVHPGSGRVYHVEYQPPARAGHDDVTGEPLVQRDDDKEETIRKRLVIYHAQTSQVSVFYMRLTLADSENSPQYIKINAEQPPLVVCDEIFRNIA</sequence>
<dbReference type="Pfam" id="PF00406">
    <property type="entry name" value="ADK"/>
    <property type="match status" value="1"/>
</dbReference>
<comment type="caution">
    <text evidence="9">The sequence shown here is derived from an EMBL/GenBank/DDBJ whole genome shotgun (WGS) entry which is preliminary data.</text>
</comment>
<feature type="binding site" evidence="5">
    <location>
        <position position="203"/>
    </location>
    <ligand>
        <name>ATP</name>
        <dbReference type="ChEBI" id="CHEBI:30616"/>
    </ligand>
</feature>
<evidence type="ECO:0000256" key="2">
    <source>
        <dbReference type="ARBA" id="ARBA00022727"/>
    </source>
</evidence>
<dbReference type="NCBIfam" id="TIGR01351">
    <property type="entry name" value="adk"/>
    <property type="match status" value="1"/>
</dbReference>
<dbReference type="NCBIfam" id="NF001381">
    <property type="entry name" value="PRK00279.1-3"/>
    <property type="match status" value="1"/>
</dbReference>
<keyword evidence="2 5" id="KW-0545">Nucleotide biosynthesis</keyword>
<feature type="binding site" evidence="5">
    <location>
        <position position="123"/>
    </location>
    <ligand>
        <name>ATP</name>
        <dbReference type="ChEBI" id="CHEBI:30616"/>
    </ligand>
</feature>
<dbReference type="InterPro" id="IPR000850">
    <property type="entry name" value="Adenylat/UMP-CMP_kin"/>
</dbReference>
<feature type="region of interest" description="NMP" evidence="5">
    <location>
        <begin position="30"/>
        <end position="59"/>
    </location>
</feature>
<dbReference type="STRING" id="295108.HT99x_01778"/>
<dbReference type="UniPathway" id="UPA00588">
    <property type="reaction ID" value="UER00649"/>
</dbReference>
<comment type="caution">
    <text evidence="5">Lacks conserved residue(s) required for the propagation of feature annotation.</text>
</comment>
<evidence type="ECO:0000259" key="8">
    <source>
        <dbReference type="Pfam" id="PF05191"/>
    </source>
</evidence>
<dbReference type="PANTHER" id="PTHR23359">
    <property type="entry name" value="NUCLEOTIDE KINASE"/>
    <property type="match status" value="1"/>
</dbReference>
<keyword evidence="11" id="KW-1185">Reference proteome</keyword>
<dbReference type="InterPro" id="IPR007862">
    <property type="entry name" value="Adenylate_kinase_lid-dom"/>
</dbReference>
<dbReference type="InterPro" id="IPR006259">
    <property type="entry name" value="Adenyl_kin_sub"/>
</dbReference>
<keyword evidence="1 5" id="KW-0808">Transferase</keyword>
<protein>
    <recommendedName>
        <fullName evidence="5 7">Adenylate kinase</fullName>
        <shortName evidence="5">AK</shortName>
        <ecNumber evidence="5 7">2.7.4.3</ecNumber>
    </recommendedName>
    <alternativeName>
        <fullName evidence="5">ATP-AMP transphosphorylase</fullName>
    </alternativeName>
    <alternativeName>
        <fullName evidence="5">ATP:AMP phosphotransferase</fullName>
    </alternativeName>
    <alternativeName>
        <fullName evidence="5">Adenylate monophosphate kinase</fullName>
    </alternativeName>
</protein>
<evidence type="ECO:0000256" key="3">
    <source>
        <dbReference type="ARBA" id="ARBA00022741"/>
    </source>
</evidence>
<keyword evidence="3 5" id="KW-0547">Nucleotide-binding</keyword>
<dbReference type="GO" id="GO:0004017">
    <property type="term" value="F:AMP kinase activity"/>
    <property type="evidence" value="ECO:0007669"/>
    <property type="project" value="UniProtKB-UniRule"/>
</dbReference>
<evidence type="ECO:0000256" key="1">
    <source>
        <dbReference type="ARBA" id="ARBA00022679"/>
    </source>
</evidence>
<dbReference type="PROSITE" id="PS00113">
    <property type="entry name" value="ADENYLATE_KINASE"/>
    <property type="match status" value="1"/>
</dbReference>
<dbReference type="NCBIfam" id="NF001379">
    <property type="entry name" value="PRK00279.1-1"/>
    <property type="match status" value="1"/>
</dbReference>
<dbReference type="AlphaFoldDB" id="A0A0Q9YKK5"/>
<accession>A0A0Q9YKK5</accession>
<comment type="domain">
    <text evidence="5">Consists of three domains, a large central CORE domain and two small peripheral domains, NMPbind and LID, which undergo movements during catalysis. The LID domain closes over the site of phosphoryl transfer upon ATP binding. Assembling and dissambling the active center during each catalytic cycle provides an effective means to prevent ATP hydrolysis.</text>
</comment>
<evidence type="ECO:0000256" key="5">
    <source>
        <dbReference type="HAMAP-Rule" id="MF_00235"/>
    </source>
</evidence>
<comment type="similarity">
    <text evidence="5 6">Belongs to the adenylate kinase family.</text>
</comment>
<evidence type="ECO:0000256" key="6">
    <source>
        <dbReference type="RuleBase" id="RU003330"/>
    </source>
</evidence>
<feature type="binding site" evidence="5">
    <location>
        <position position="167"/>
    </location>
    <ligand>
        <name>AMP</name>
        <dbReference type="ChEBI" id="CHEBI:456215"/>
    </ligand>
</feature>
<dbReference type="GO" id="GO:0005524">
    <property type="term" value="F:ATP binding"/>
    <property type="evidence" value="ECO:0007669"/>
    <property type="project" value="UniProtKB-UniRule"/>
</dbReference>
<evidence type="ECO:0000313" key="10">
    <source>
        <dbReference type="EMBL" id="MCS5711111.1"/>
    </source>
</evidence>
<feature type="binding site" evidence="5">
    <location>
        <position position="156"/>
    </location>
    <ligand>
        <name>AMP</name>
        <dbReference type="ChEBI" id="CHEBI:456215"/>
    </ligand>
</feature>
<feature type="binding site" evidence="5">
    <location>
        <begin position="132"/>
        <end position="133"/>
    </location>
    <ligand>
        <name>ATP</name>
        <dbReference type="ChEBI" id="CHEBI:30616"/>
    </ligand>
</feature>
<feature type="domain" description="Adenylate kinase active site lid" evidence="8">
    <location>
        <begin position="123"/>
        <end position="158"/>
    </location>
</feature>
<name>A0A0Q9YKK5_9GAMM</name>
<dbReference type="RefSeq" id="WP_075066397.1">
    <property type="nucleotide sequence ID" value="NZ_LKAJ02000001.1"/>
</dbReference>
<dbReference type="EMBL" id="LKAJ02000001">
    <property type="protein sequence ID" value="MCS5711111.1"/>
    <property type="molecule type" value="Genomic_DNA"/>
</dbReference>
<reference evidence="9" key="1">
    <citation type="submission" date="2015-09" db="EMBL/GenBank/DDBJ databases">
        <title>Draft Genome Sequences of Two Novel Amoeba-resistant Intranuclear Bacteria, Candidatus Berkiella cookevillensis and Candidatus Berkiella aquae.</title>
        <authorList>
            <person name="Mehari Y.T."/>
            <person name="Arivett B.A."/>
            <person name="Farone A.L."/>
            <person name="Gunderson J.H."/>
            <person name="Farone M.B."/>
        </authorList>
    </citation>
    <scope>NUCLEOTIDE SEQUENCE [LARGE SCALE GENOMIC DNA]</scope>
    <source>
        <strain evidence="9">HT99</strain>
    </source>
</reference>
<keyword evidence="4 5" id="KW-0418">Kinase</keyword>
<comment type="function">
    <text evidence="5">Catalyzes the reversible transfer of the terminal phosphate group between ATP and AMP. Plays an important role in cellular energy homeostasis and in adenine nucleotide metabolism.</text>
</comment>
<dbReference type="Pfam" id="PF05191">
    <property type="entry name" value="ADK_lid"/>
    <property type="match status" value="1"/>
</dbReference>
<feature type="binding site" evidence="5">
    <location>
        <position position="31"/>
    </location>
    <ligand>
        <name>AMP</name>
        <dbReference type="ChEBI" id="CHEBI:456215"/>
    </ligand>
</feature>
<dbReference type="Gene3D" id="3.40.50.300">
    <property type="entry name" value="P-loop containing nucleotide triphosphate hydrolases"/>
    <property type="match status" value="1"/>
</dbReference>
<proteinExistence type="inferred from homology"/>
<dbReference type="EC" id="2.7.4.3" evidence="5 7"/>
<feature type="binding site" evidence="5">
    <location>
        <position position="92"/>
    </location>
    <ligand>
        <name>AMP</name>
        <dbReference type="ChEBI" id="CHEBI:456215"/>
    </ligand>
</feature>
<dbReference type="FunFam" id="3.40.50.300:FF:000106">
    <property type="entry name" value="Adenylate kinase mitochondrial"/>
    <property type="match status" value="1"/>
</dbReference>
<comment type="catalytic activity">
    <reaction evidence="5 7">
        <text>AMP + ATP = 2 ADP</text>
        <dbReference type="Rhea" id="RHEA:12973"/>
        <dbReference type="ChEBI" id="CHEBI:30616"/>
        <dbReference type="ChEBI" id="CHEBI:456215"/>
        <dbReference type="ChEBI" id="CHEBI:456216"/>
        <dbReference type="EC" id="2.7.4.3"/>
    </reaction>
</comment>
<feature type="binding site" evidence="5">
    <location>
        <position position="36"/>
    </location>
    <ligand>
        <name>AMP</name>
        <dbReference type="ChEBI" id="CHEBI:456215"/>
    </ligand>
</feature>
<comment type="pathway">
    <text evidence="5">Purine metabolism; AMP biosynthesis via salvage pathway; AMP from ADP: step 1/1.</text>
</comment>
<dbReference type="PRINTS" id="PR00094">
    <property type="entry name" value="ADENYLTKNASE"/>
</dbReference>
<comment type="subunit">
    <text evidence="5 7">Monomer.</text>
</comment>
<organism evidence="9">
    <name type="scientific">Candidatus Berkiella aquae</name>
    <dbReference type="NCBI Taxonomy" id="295108"/>
    <lineage>
        <taxon>Bacteria</taxon>
        <taxon>Pseudomonadati</taxon>
        <taxon>Pseudomonadota</taxon>
        <taxon>Gammaproteobacteria</taxon>
        <taxon>Candidatus Berkiellales</taxon>
        <taxon>Candidatus Berkiellaceae</taxon>
        <taxon>Candidatus Berkiella</taxon>
    </lineage>
</organism>
<evidence type="ECO:0000313" key="9">
    <source>
        <dbReference type="EMBL" id="KRG21222.1"/>
    </source>
</evidence>
<keyword evidence="5 7" id="KW-0067">ATP-binding</keyword>
<evidence type="ECO:0000256" key="7">
    <source>
        <dbReference type="RuleBase" id="RU003331"/>
    </source>
</evidence>
<dbReference type="GO" id="GO:0005737">
    <property type="term" value="C:cytoplasm"/>
    <property type="evidence" value="ECO:0007669"/>
    <property type="project" value="UniProtKB-SubCell"/>
</dbReference>
<dbReference type="InterPro" id="IPR033690">
    <property type="entry name" value="Adenylat_kinase_CS"/>
</dbReference>
<feature type="region of interest" description="LID" evidence="5">
    <location>
        <begin position="122"/>
        <end position="159"/>
    </location>
</feature>
<dbReference type="CDD" id="cd01428">
    <property type="entry name" value="ADK"/>
    <property type="match status" value="1"/>
</dbReference>
<comment type="subcellular location">
    <subcellularLocation>
        <location evidence="5 7">Cytoplasm</location>
    </subcellularLocation>
</comment>
<dbReference type="HAMAP" id="MF_00235">
    <property type="entry name" value="Adenylate_kinase_Adk"/>
    <property type="match status" value="1"/>
</dbReference>
<reference evidence="10" key="3">
    <citation type="submission" date="2021-06" db="EMBL/GenBank/DDBJ databases">
        <title>Genomic Description and Analysis of Intracellular Bacteria, Candidatus Berkiella cookevillensis and Candidatus Berkiella aquae.</title>
        <authorList>
            <person name="Kidane D.T."/>
            <person name="Mehari Y.T."/>
            <person name="Rice F.C."/>
            <person name="Arivett B.A."/>
            <person name="Farone A.L."/>
            <person name="Berk S.G."/>
            <person name="Farone M.B."/>
        </authorList>
    </citation>
    <scope>NUCLEOTIDE SEQUENCE</scope>
    <source>
        <strain evidence="10">HT99</strain>
    </source>
</reference>